<keyword evidence="7" id="KW-1185">Reference proteome</keyword>
<dbReference type="PANTHER" id="PTHR24185">
    <property type="entry name" value="CALCIUM-INDEPENDENT PHOSPHOLIPASE A2-GAMMA"/>
    <property type="match status" value="1"/>
</dbReference>
<feature type="domain" description="PNPLA" evidence="5">
    <location>
        <begin position="1"/>
        <end position="184"/>
    </location>
</feature>
<sequence length="292" mass="31715">MILRQLMENINPENPPKPCDCFDLIGGTSTGGIIAIMLGRLKMSVDECITAYAQLSSSVFVKTKHRLTIRGTVQGRFDSDALERQVVAQLEKLGLSKDTLLKDSAATTGCKVFVCVTSVDHSGTSVFSSYYSRRRGTSMLNVVKITDAVRATSAASSFFDPVTIDGETFVDGATGANNPVRVLWQEAQDIWGVSGGLDHHVSCLVSIGTGVPSPSAFGNDPLHIAKALVRMTLDTEREAEAFQREHTGLFRAKNAFRLNVSHGLESVGLEDLSQLGHIKAMTRKYFESESVR</sequence>
<dbReference type="GO" id="GO:0019369">
    <property type="term" value="P:arachidonate metabolic process"/>
    <property type="evidence" value="ECO:0007669"/>
    <property type="project" value="TreeGrafter"/>
</dbReference>
<protein>
    <recommendedName>
        <fullName evidence="5">PNPLA domain-containing protein</fullName>
    </recommendedName>
</protein>
<dbReference type="InterPro" id="IPR002641">
    <property type="entry name" value="PNPLA_dom"/>
</dbReference>
<comment type="caution">
    <text evidence="4">Lacks conserved residue(s) required for the propagation of feature annotation.</text>
</comment>
<dbReference type="PANTHER" id="PTHR24185:SF1">
    <property type="entry name" value="CALCIUM-INDEPENDENT PHOSPHOLIPASE A2-GAMMA"/>
    <property type="match status" value="1"/>
</dbReference>
<gene>
    <name evidence="6" type="ORF">NEMBOFW57_010830</name>
</gene>
<name>A0AAD4ENF6_9PEZI</name>
<evidence type="ECO:0000259" key="5">
    <source>
        <dbReference type="PROSITE" id="PS51635"/>
    </source>
</evidence>
<feature type="short sequence motif" description="GXSXG" evidence="4">
    <location>
        <begin position="27"/>
        <end position="31"/>
    </location>
</feature>
<dbReference type="EMBL" id="JAHCVI010000006">
    <property type="protein sequence ID" value="KAG7284457.1"/>
    <property type="molecule type" value="Genomic_DNA"/>
</dbReference>
<reference evidence="6" key="1">
    <citation type="submission" date="2023-02" db="EMBL/GenBank/DDBJ databases">
        <authorList>
            <person name="Palmer J.M."/>
        </authorList>
    </citation>
    <scope>NUCLEOTIDE SEQUENCE</scope>
    <source>
        <strain evidence="6">FW57</strain>
    </source>
</reference>
<dbReference type="Proteomes" id="UP001197093">
    <property type="component" value="Unassembled WGS sequence"/>
</dbReference>
<accession>A0AAD4ENF6</accession>
<keyword evidence="1 4" id="KW-0378">Hydrolase</keyword>
<evidence type="ECO:0000313" key="7">
    <source>
        <dbReference type="Proteomes" id="UP001197093"/>
    </source>
</evidence>
<dbReference type="GO" id="GO:0046486">
    <property type="term" value="P:glycerolipid metabolic process"/>
    <property type="evidence" value="ECO:0007669"/>
    <property type="project" value="UniProtKB-ARBA"/>
</dbReference>
<dbReference type="SUPFAM" id="SSF52151">
    <property type="entry name" value="FabD/lysophospholipase-like"/>
    <property type="match status" value="1"/>
</dbReference>
<keyword evidence="3 4" id="KW-0443">Lipid metabolism</keyword>
<evidence type="ECO:0000256" key="2">
    <source>
        <dbReference type="ARBA" id="ARBA00022963"/>
    </source>
</evidence>
<keyword evidence="2 4" id="KW-0442">Lipid degradation</keyword>
<evidence type="ECO:0000256" key="4">
    <source>
        <dbReference type="PROSITE-ProRule" id="PRU01161"/>
    </source>
</evidence>
<feature type="active site" description="Proton acceptor" evidence="4">
    <location>
        <position position="171"/>
    </location>
</feature>
<proteinExistence type="predicted"/>
<evidence type="ECO:0000313" key="6">
    <source>
        <dbReference type="EMBL" id="KAG7284457.1"/>
    </source>
</evidence>
<dbReference type="Gene3D" id="3.40.1090.10">
    <property type="entry name" value="Cytosolic phospholipase A2 catalytic domain"/>
    <property type="match status" value="1"/>
</dbReference>
<dbReference type="CDD" id="cd07216">
    <property type="entry name" value="Pat17_PNPLA8_PNPLA9_like3"/>
    <property type="match status" value="1"/>
</dbReference>
<dbReference type="PROSITE" id="PS51635">
    <property type="entry name" value="PNPLA"/>
    <property type="match status" value="1"/>
</dbReference>
<feature type="short sequence motif" description="DGA/G" evidence="4">
    <location>
        <begin position="171"/>
        <end position="173"/>
    </location>
</feature>
<dbReference type="Pfam" id="PF01734">
    <property type="entry name" value="Patatin"/>
    <property type="match status" value="1"/>
</dbReference>
<dbReference type="AlphaFoldDB" id="A0AAD4ENF6"/>
<dbReference type="InterPro" id="IPR016035">
    <property type="entry name" value="Acyl_Trfase/lysoPLipase"/>
</dbReference>
<comment type="caution">
    <text evidence="6">The sequence shown here is derived from an EMBL/GenBank/DDBJ whole genome shotgun (WGS) entry which is preliminary data.</text>
</comment>
<organism evidence="6 7">
    <name type="scientific">Staphylotrichum longicolle</name>
    <dbReference type="NCBI Taxonomy" id="669026"/>
    <lineage>
        <taxon>Eukaryota</taxon>
        <taxon>Fungi</taxon>
        <taxon>Dikarya</taxon>
        <taxon>Ascomycota</taxon>
        <taxon>Pezizomycotina</taxon>
        <taxon>Sordariomycetes</taxon>
        <taxon>Sordariomycetidae</taxon>
        <taxon>Sordariales</taxon>
        <taxon>Chaetomiaceae</taxon>
        <taxon>Staphylotrichum</taxon>
    </lineage>
</organism>
<dbReference type="GO" id="GO:0016042">
    <property type="term" value="P:lipid catabolic process"/>
    <property type="evidence" value="ECO:0007669"/>
    <property type="project" value="UniProtKB-UniRule"/>
</dbReference>
<evidence type="ECO:0000256" key="3">
    <source>
        <dbReference type="ARBA" id="ARBA00023098"/>
    </source>
</evidence>
<feature type="active site" description="Nucleophile" evidence="4">
    <location>
        <position position="29"/>
    </location>
</feature>
<dbReference type="GO" id="GO:0047499">
    <property type="term" value="F:calcium-independent phospholipase A2 activity"/>
    <property type="evidence" value="ECO:0007669"/>
    <property type="project" value="TreeGrafter"/>
</dbReference>
<evidence type="ECO:0000256" key="1">
    <source>
        <dbReference type="ARBA" id="ARBA00022801"/>
    </source>
</evidence>
<dbReference type="GO" id="GO:0016020">
    <property type="term" value="C:membrane"/>
    <property type="evidence" value="ECO:0007669"/>
    <property type="project" value="TreeGrafter"/>
</dbReference>